<reference evidence="6" key="1">
    <citation type="submission" date="2021-01" db="EMBL/GenBank/DDBJ databases">
        <title>A chromosome-scale assembly of European eel, Anguilla anguilla.</title>
        <authorList>
            <person name="Henkel C."/>
            <person name="Jong-Raadsen S.A."/>
            <person name="Dufour S."/>
            <person name="Weltzien F.-A."/>
            <person name="Palstra A.P."/>
            <person name="Pelster B."/>
            <person name="Spaink H.P."/>
            <person name="Van Den Thillart G.E."/>
            <person name="Jansen H."/>
            <person name="Zahm M."/>
            <person name="Klopp C."/>
            <person name="Cedric C."/>
            <person name="Louis A."/>
            <person name="Berthelot C."/>
            <person name="Parey E."/>
            <person name="Roest Crollius H."/>
            <person name="Montfort J."/>
            <person name="Robinson-Rechavi M."/>
            <person name="Bucao C."/>
            <person name="Bouchez O."/>
            <person name="Gislard M."/>
            <person name="Lluch J."/>
            <person name="Milhes M."/>
            <person name="Lampietro C."/>
            <person name="Lopez Roques C."/>
            <person name="Donnadieu C."/>
            <person name="Braasch I."/>
            <person name="Desvignes T."/>
            <person name="Postlethwait J."/>
            <person name="Bobe J."/>
            <person name="Guiguen Y."/>
            <person name="Dirks R."/>
        </authorList>
    </citation>
    <scope>NUCLEOTIDE SEQUENCE</scope>
    <source>
        <strain evidence="6">Tag_6206</strain>
        <tissue evidence="6">Liver</tissue>
    </source>
</reference>
<dbReference type="InterPro" id="IPR039008">
    <property type="entry name" value="IF_rod_dom"/>
</dbReference>
<dbReference type="PRINTS" id="PR01248">
    <property type="entry name" value="TYPE1KERATIN"/>
</dbReference>
<feature type="coiled-coil region" evidence="4">
    <location>
        <begin position="377"/>
        <end position="439"/>
    </location>
</feature>
<evidence type="ECO:0000256" key="1">
    <source>
        <dbReference type="ARBA" id="ARBA00022744"/>
    </source>
</evidence>
<dbReference type="InterPro" id="IPR002957">
    <property type="entry name" value="Keratin_I"/>
</dbReference>
<evidence type="ECO:0000313" key="7">
    <source>
        <dbReference type="Proteomes" id="UP001044222"/>
    </source>
</evidence>
<protein>
    <recommendedName>
        <fullName evidence="5">IF rod domain-containing protein</fullName>
    </recommendedName>
</protein>
<dbReference type="AlphaFoldDB" id="A0A9D3RWF7"/>
<dbReference type="EMBL" id="JAFIRN010000008">
    <property type="protein sequence ID" value="KAG5844121.1"/>
    <property type="molecule type" value="Genomic_DNA"/>
</dbReference>
<dbReference type="FunFam" id="1.20.5.170:FF:000002">
    <property type="entry name" value="Type I keratin KA11"/>
    <property type="match status" value="1"/>
</dbReference>
<evidence type="ECO:0000256" key="3">
    <source>
        <dbReference type="ARBA" id="ARBA00023054"/>
    </source>
</evidence>
<proteinExistence type="predicted"/>
<keyword evidence="2" id="KW-0403">Intermediate filament</keyword>
<dbReference type="PROSITE" id="PS51842">
    <property type="entry name" value="IF_ROD_2"/>
    <property type="match status" value="1"/>
</dbReference>
<comment type="caution">
    <text evidence="6">The sequence shown here is derived from an EMBL/GenBank/DDBJ whole genome shotgun (WGS) entry which is preliminary data.</text>
</comment>
<feature type="domain" description="IF rod" evidence="5">
    <location>
        <begin position="130"/>
        <end position="440"/>
    </location>
</feature>
<keyword evidence="1" id="KW-0416">Keratin</keyword>
<dbReference type="GO" id="GO:0005198">
    <property type="term" value="F:structural molecule activity"/>
    <property type="evidence" value="ECO:0007669"/>
    <property type="project" value="InterPro"/>
</dbReference>
<name>A0A9D3RWF7_ANGAN</name>
<dbReference type="FunFam" id="1.20.5.500:FF:000001">
    <property type="entry name" value="Type II keratin 23"/>
    <property type="match status" value="1"/>
</dbReference>
<evidence type="ECO:0000256" key="4">
    <source>
        <dbReference type="SAM" id="Coils"/>
    </source>
</evidence>
<keyword evidence="7" id="KW-1185">Reference proteome</keyword>
<dbReference type="FunFam" id="1.20.5.1160:FF:000002">
    <property type="entry name" value="Type I keratin 10"/>
    <property type="match status" value="1"/>
</dbReference>
<dbReference type="SMART" id="SM01391">
    <property type="entry name" value="Filament"/>
    <property type="match status" value="1"/>
</dbReference>
<evidence type="ECO:0000313" key="6">
    <source>
        <dbReference type="EMBL" id="KAG5844121.1"/>
    </source>
</evidence>
<feature type="coiled-coil region" evidence="4">
    <location>
        <begin position="232"/>
        <end position="266"/>
    </location>
</feature>
<dbReference type="Gene3D" id="1.20.5.500">
    <property type="entry name" value="Single helix bin"/>
    <property type="match status" value="1"/>
</dbReference>
<accession>A0A9D3RWF7</accession>
<dbReference type="PANTHER" id="PTHR23239:SF367">
    <property type="entry name" value="KERATIN 15-RELATED"/>
    <property type="match status" value="1"/>
</dbReference>
<dbReference type="Proteomes" id="UP001044222">
    <property type="component" value="Chromosome 8"/>
</dbReference>
<dbReference type="Pfam" id="PF00038">
    <property type="entry name" value="Filament"/>
    <property type="match status" value="1"/>
</dbReference>
<dbReference type="SUPFAM" id="SSF64593">
    <property type="entry name" value="Intermediate filament protein, coiled coil region"/>
    <property type="match status" value="2"/>
</dbReference>
<sequence>MIQSNIEICYAVSVGAVPVTAPLQSHSCTAQALSGQLVVVIQAVLQLVDKQQGRWFAAHRQSTGHQDHGQEQASVTLMVYGTPSLSAPKTLSVYGGAGGKGTRISSSKGAPLSRGFNLADGLDLHVSANEKATMQNLNDRLASYLEKVRSLETENAKLEKQIREWYENRTVVTRDLDPYFATIEDLKRKILLATKANSKVMLDIDNAKLAADDFKMKFDNERAMRLAVEADIAGLRKLLDDLNLNRSDLEMQYEALTEERITLKKNHEEDLILMRTQIGGQVNVEVDAAPSMDLNQAMTEIREHYEGVAAKNRKDLEVWYQSKVVPVEKEVIQQNESLLISRTELKDLKSTVQRLKIELQSHYSMKESLEGTLIDTQNRYANQLATLQRTVSGLEDQLTQIHANIASNKLDYDQLLDLKTRLEMEISEYRRLLDGEESTTQGKQIHDK</sequence>
<dbReference type="Gene3D" id="1.20.5.170">
    <property type="match status" value="1"/>
</dbReference>
<dbReference type="GO" id="GO:0005882">
    <property type="term" value="C:intermediate filament"/>
    <property type="evidence" value="ECO:0007669"/>
    <property type="project" value="UniProtKB-KW"/>
</dbReference>
<organism evidence="6 7">
    <name type="scientific">Anguilla anguilla</name>
    <name type="common">European freshwater eel</name>
    <name type="synonym">Muraena anguilla</name>
    <dbReference type="NCBI Taxonomy" id="7936"/>
    <lineage>
        <taxon>Eukaryota</taxon>
        <taxon>Metazoa</taxon>
        <taxon>Chordata</taxon>
        <taxon>Craniata</taxon>
        <taxon>Vertebrata</taxon>
        <taxon>Euteleostomi</taxon>
        <taxon>Actinopterygii</taxon>
        <taxon>Neopterygii</taxon>
        <taxon>Teleostei</taxon>
        <taxon>Anguilliformes</taxon>
        <taxon>Anguillidae</taxon>
        <taxon>Anguilla</taxon>
    </lineage>
</organism>
<evidence type="ECO:0000259" key="5">
    <source>
        <dbReference type="PROSITE" id="PS51842"/>
    </source>
</evidence>
<gene>
    <name evidence="6" type="ORF">ANANG_G00158140</name>
</gene>
<evidence type="ECO:0000256" key="2">
    <source>
        <dbReference type="ARBA" id="ARBA00022754"/>
    </source>
</evidence>
<keyword evidence="3 4" id="KW-0175">Coiled coil</keyword>
<dbReference type="PANTHER" id="PTHR23239">
    <property type="entry name" value="INTERMEDIATE FILAMENT"/>
    <property type="match status" value="1"/>
</dbReference>
<dbReference type="Gene3D" id="1.20.5.1160">
    <property type="entry name" value="Vasodilator-stimulated phosphoprotein"/>
    <property type="match status" value="1"/>
</dbReference>
<feature type="coiled-coil region" evidence="4">
    <location>
        <begin position="127"/>
        <end position="168"/>
    </location>
</feature>